<dbReference type="PROSITE" id="PS00573">
    <property type="entry name" value="PYRIDINE_REDOX_2"/>
    <property type="match status" value="1"/>
</dbReference>
<evidence type="ECO:0000256" key="8">
    <source>
        <dbReference type="RuleBase" id="RU003881"/>
    </source>
</evidence>
<evidence type="ECO:0000256" key="5">
    <source>
        <dbReference type="ARBA" id="ARBA00023157"/>
    </source>
</evidence>
<feature type="domain" description="FAD/NAD(P)-binding" evidence="9">
    <location>
        <begin position="3"/>
        <end position="291"/>
    </location>
</feature>
<evidence type="ECO:0000256" key="6">
    <source>
        <dbReference type="ARBA" id="ARBA00023284"/>
    </source>
</evidence>
<evidence type="ECO:0000313" key="11">
    <source>
        <dbReference type="Proteomes" id="UP001163687"/>
    </source>
</evidence>
<dbReference type="InterPro" id="IPR008255">
    <property type="entry name" value="Pyr_nucl-diS_OxRdtase_2_AS"/>
</dbReference>
<keyword evidence="11" id="KW-1185">Reference proteome</keyword>
<dbReference type="GO" id="GO:0005737">
    <property type="term" value="C:cytoplasm"/>
    <property type="evidence" value="ECO:0007669"/>
    <property type="project" value="InterPro"/>
</dbReference>
<dbReference type="InterPro" id="IPR036188">
    <property type="entry name" value="FAD/NAD-bd_sf"/>
</dbReference>
<sequence>MRDVVILGTGPAGLTAALYTARANLKPLVVEGNEPGGQLTLTTTVENFPGFPDGILGPDLMDNMRRQAEKFGAEFQWGAATRVDFSNPEVKKVWLDDGTEIEARAVIISTGASARLLGLEREKELIGHGVSTCATCDGFFFTDKKIAVVGGGDSAMEEALFLTRYAREVHVIHRRDQLRASKIMQDRAKANPKIHFIWNTVVEALLGDKQLEGVRLRNVKTGEVTEFPLEGLFIAIGHQPNTGFLEGQLELRPDGYIKTRDNVFTSVPGVFACGDVMDSRYRQAITAAGTGAMAALETEKYLEGSMTLGYHYADTAGTGA</sequence>
<keyword evidence="5" id="KW-1015">Disulfide bond</keyword>
<dbReference type="EC" id="1.8.1.9" evidence="7"/>
<dbReference type="PANTHER" id="PTHR48105">
    <property type="entry name" value="THIOREDOXIN REDUCTASE 1-RELATED-RELATED"/>
    <property type="match status" value="1"/>
</dbReference>
<dbReference type="KEGG" id="cmic:caldi_02380"/>
<comment type="cofactor">
    <cofactor evidence="8">
        <name>FAD</name>
        <dbReference type="ChEBI" id="CHEBI:57692"/>
    </cofactor>
    <text evidence="8">Binds 1 FAD per subunit.</text>
</comment>
<dbReference type="PRINTS" id="PR00368">
    <property type="entry name" value="FADPNR"/>
</dbReference>
<keyword evidence="3 7" id="KW-0274">FAD</keyword>
<keyword evidence="2 7" id="KW-0285">Flavoprotein</keyword>
<dbReference type="GO" id="GO:0019430">
    <property type="term" value="P:removal of superoxide radicals"/>
    <property type="evidence" value="ECO:0007669"/>
    <property type="project" value="UniProtKB-UniRule"/>
</dbReference>
<name>A0AA35G7B6_9FIRM</name>
<accession>A0AA35G7B6</accession>
<dbReference type="AlphaFoldDB" id="A0AA35G7B6"/>
<comment type="similarity">
    <text evidence="1 7">Belongs to the class-II pyridine nucleotide-disulfide oxidoreductase family.</text>
</comment>
<evidence type="ECO:0000256" key="7">
    <source>
        <dbReference type="RuleBase" id="RU003880"/>
    </source>
</evidence>
<dbReference type="EMBL" id="AP025628">
    <property type="protein sequence ID" value="BDG59148.1"/>
    <property type="molecule type" value="Genomic_DNA"/>
</dbReference>
<dbReference type="GO" id="GO:0004791">
    <property type="term" value="F:thioredoxin-disulfide reductase (NADPH) activity"/>
    <property type="evidence" value="ECO:0007669"/>
    <property type="project" value="UniProtKB-UniRule"/>
</dbReference>
<protein>
    <recommendedName>
        <fullName evidence="7">Thioredoxin reductase</fullName>
        <ecNumber evidence="7">1.8.1.9</ecNumber>
    </recommendedName>
</protein>
<dbReference type="Proteomes" id="UP001163687">
    <property type="component" value="Chromosome"/>
</dbReference>
<dbReference type="Pfam" id="PF07992">
    <property type="entry name" value="Pyr_redox_2"/>
    <property type="match status" value="1"/>
</dbReference>
<dbReference type="NCBIfam" id="TIGR01292">
    <property type="entry name" value="TRX_reduct"/>
    <property type="match status" value="1"/>
</dbReference>
<comment type="subunit">
    <text evidence="7">Homodimer.</text>
</comment>
<evidence type="ECO:0000256" key="2">
    <source>
        <dbReference type="ARBA" id="ARBA00022630"/>
    </source>
</evidence>
<comment type="catalytic activity">
    <reaction evidence="7">
        <text>[thioredoxin]-dithiol + NADP(+) = [thioredoxin]-disulfide + NADPH + H(+)</text>
        <dbReference type="Rhea" id="RHEA:20345"/>
        <dbReference type="Rhea" id="RHEA-COMP:10698"/>
        <dbReference type="Rhea" id="RHEA-COMP:10700"/>
        <dbReference type="ChEBI" id="CHEBI:15378"/>
        <dbReference type="ChEBI" id="CHEBI:29950"/>
        <dbReference type="ChEBI" id="CHEBI:50058"/>
        <dbReference type="ChEBI" id="CHEBI:57783"/>
        <dbReference type="ChEBI" id="CHEBI:58349"/>
        <dbReference type="EC" id="1.8.1.9"/>
    </reaction>
</comment>
<keyword evidence="6 7" id="KW-0676">Redox-active center</keyword>
<evidence type="ECO:0000256" key="3">
    <source>
        <dbReference type="ARBA" id="ARBA00022827"/>
    </source>
</evidence>
<keyword evidence="8" id="KW-0521">NADP</keyword>
<dbReference type="InterPro" id="IPR050097">
    <property type="entry name" value="Ferredoxin-NADP_redctase_2"/>
</dbReference>
<reference evidence="10" key="1">
    <citation type="submission" date="2022-03" db="EMBL/GenBank/DDBJ databases">
        <title>Complete genome sequence of Caldinitratiruptor microaerophilus.</title>
        <authorList>
            <person name="Mukaiyama R."/>
            <person name="Nishiyama T."/>
            <person name="Ueda K."/>
        </authorList>
    </citation>
    <scope>NUCLEOTIDE SEQUENCE</scope>
    <source>
        <strain evidence="10">JCM 16183</strain>
    </source>
</reference>
<evidence type="ECO:0000313" key="10">
    <source>
        <dbReference type="EMBL" id="BDG59148.1"/>
    </source>
</evidence>
<dbReference type="InterPro" id="IPR005982">
    <property type="entry name" value="Thioredox_Rdtase"/>
</dbReference>
<gene>
    <name evidence="10" type="primary">trxB_1</name>
    <name evidence="10" type="ORF">caldi_02380</name>
</gene>
<dbReference type="PRINTS" id="PR00469">
    <property type="entry name" value="PNDRDTASEII"/>
</dbReference>
<dbReference type="Gene3D" id="3.50.50.60">
    <property type="entry name" value="FAD/NAD(P)-binding domain"/>
    <property type="match status" value="2"/>
</dbReference>
<keyword evidence="4 7" id="KW-0560">Oxidoreductase</keyword>
<organism evidence="10 11">
    <name type="scientific">Caldinitratiruptor microaerophilus</name>
    <dbReference type="NCBI Taxonomy" id="671077"/>
    <lineage>
        <taxon>Bacteria</taxon>
        <taxon>Bacillati</taxon>
        <taxon>Bacillota</taxon>
        <taxon>Clostridia</taxon>
        <taxon>Eubacteriales</taxon>
        <taxon>Symbiobacteriaceae</taxon>
        <taxon>Caldinitratiruptor</taxon>
    </lineage>
</organism>
<evidence type="ECO:0000256" key="1">
    <source>
        <dbReference type="ARBA" id="ARBA00009333"/>
    </source>
</evidence>
<dbReference type="SUPFAM" id="SSF51905">
    <property type="entry name" value="FAD/NAD(P)-binding domain"/>
    <property type="match status" value="1"/>
</dbReference>
<dbReference type="InterPro" id="IPR023753">
    <property type="entry name" value="FAD/NAD-binding_dom"/>
</dbReference>
<proteinExistence type="inferred from homology"/>
<evidence type="ECO:0000259" key="9">
    <source>
        <dbReference type="Pfam" id="PF07992"/>
    </source>
</evidence>
<evidence type="ECO:0000256" key="4">
    <source>
        <dbReference type="ARBA" id="ARBA00023002"/>
    </source>
</evidence>